<dbReference type="SUPFAM" id="SSF46785">
    <property type="entry name" value="Winged helix' DNA-binding domain"/>
    <property type="match status" value="1"/>
</dbReference>
<geneLocation type="plasmid" evidence="2 3">
    <name>pMM35_01</name>
</geneLocation>
<dbReference type="RefSeq" id="WP_228738121.1">
    <property type="nucleotide sequence ID" value="NZ_AP023416.1"/>
</dbReference>
<evidence type="ECO:0008006" key="4">
    <source>
        <dbReference type="Google" id="ProtNLM"/>
    </source>
</evidence>
<evidence type="ECO:0000313" key="3">
    <source>
        <dbReference type="Proteomes" id="UP000681343"/>
    </source>
</evidence>
<dbReference type="EMBL" id="AP023416">
    <property type="protein sequence ID" value="BCK79277.1"/>
    <property type="molecule type" value="Genomic_DNA"/>
</dbReference>
<keyword evidence="3" id="KW-1185">Reference proteome</keyword>
<keyword evidence="1" id="KW-0175">Coiled coil</keyword>
<protein>
    <recommendedName>
        <fullName evidence="4">Helix-turn-helix domain-containing protein</fullName>
    </recommendedName>
</protein>
<proteinExistence type="predicted"/>
<dbReference type="AlphaFoldDB" id="A0A810PYS8"/>
<keyword evidence="2" id="KW-0614">Plasmid</keyword>
<dbReference type="InterPro" id="IPR036388">
    <property type="entry name" value="WH-like_DNA-bd_sf"/>
</dbReference>
<dbReference type="Proteomes" id="UP000681343">
    <property type="component" value="Plasmid pMM35_01"/>
</dbReference>
<organism evidence="2 3">
    <name type="scientific">Vescimonas fastidiosa</name>
    <dbReference type="NCBI Taxonomy" id="2714353"/>
    <lineage>
        <taxon>Bacteria</taxon>
        <taxon>Bacillati</taxon>
        <taxon>Bacillota</taxon>
        <taxon>Clostridia</taxon>
        <taxon>Eubacteriales</taxon>
        <taxon>Oscillospiraceae</taxon>
        <taxon>Vescimonas</taxon>
    </lineage>
</organism>
<accession>A0A810PYS8</accession>
<gene>
    <name evidence="2" type="ORF">MM35RIKEN_14690</name>
</gene>
<evidence type="ECO:0000313" key="2">
    <source>
        <dbReference type="EMBL" id="BCK79277.1"/>
    </source>
</evidence>
<name>A0A810PYS8_9FIRM</name>
<reference evidence="2" key="1">
    <citation type="submission" date="2020-09" db="EMBL/GenBank/DDBJ databases">
        <title>New species isolated from human feces.</title>
        <authorList>
            <person name="Kitahara M."/>
            <person name="Shigeno Y."/>
            <person name="Shime M."/>
            <person name="Matsumoto Y."/>
            <person name="Nakamura S."/>
            <person name="Motooka D."/>
            <person name="Fukuoka S."/>
            <person name="Nishikawa H."/>
            <person name="Benno Y."/>
        </authorList>
    </citation>
    <scope>NUCLEOTIDE SEQUENCE</scope>
    <source>
        <strain evidence="2">MM35</strain>
        <plasmid evidence="2">pMM35_01</plasmid>
    </source>
</reference>
<dbReference type="Gene3D" id="1.10.10.10">
    <property type="entry name" value="Winged helix-like DNA-binding domain superfamily/Winged helix DNA-binding domain"/>
    <property type="match status" value="1"/>
</dbReference>
<dbReference type="InterPro" id="IPR036390">
    <property type="entry name" value="WH_DNA-bd_sf"/>
</dbReference>
<evidence type="ECO:0000256" key="1">
    <source>
        <dbReference type="SAM" id="Coils"/>
    </source>
</evidence>
<sequence>MSKARPPMGWERAKNCFPVPNELLQLNLPAGAVAVYIYLLCHADRRTNRCHPSEATMAKVLHLSRNTVAKHVRLLEEYGLIITERTQVQMKNGIRKNGNLRYTIVPMYDVLEQRYQRQMAELERQQVQQKLAAQVAEAPCSPL</sequence>
<feature type="coiled-coil region" evidence="1">
    <location>
        <begin position="108"/>
        <end position="137"/>
    </location>
</feature>
<dbReference type="KEGG" id="vfa:MM35RIKEN_14690"/>
<dbReference type="Pfam" id="PF13730">
    <property type="entry name" value="HTH_36"/>
    <property type="match status" value="1"/>
</dbReference>